<dbReference type="GO" id="GO:0007165">
    <property type="term" value="P:signal transduction"/>
    <property type="evidence" value="ECO:0007669"/>
    <property type="project" value="InterPro"/>
</dbReference>
<dbReference type="PROSITE" id="PS50017">
    <property type="entry name" value="DEATH_DOMAIN"/>
    <property type="match status" value="1"/>
</dbReference>
<dbReference type="CDD" id="cd01670">
    <property type="entry name" value="Death"/>
    <property type="match status" value="1"/>
</dbReference>
<dbReference type="EMBL" id="UYJE01003584">
    <property type="protein sequence ID" value="VDI20493.1"/>
    <property type="molecule type" value="Genomic_DNA"/>
</dbReference>
<feature type="region of interest" description="Disordered" evidence="1">
    <location>
        <begin position="1"/>
        <end position="30"/>
    </location>
</feature>
<keyword evidence="4" id="KW-1185">Reference proteome</keyword>
<reference evidence="3" key="1">
    <citation type="submission" date="2018-11" db="EMBL/GenBank/DDBJ databases">
        <authorList>
            <person name="Alioto T."/>
            <person name="Alioto T."/>
        </authorList>
    </citation>
    <scope>NUCLEOTIDE SEQUENCE</scope>
</reference>
<accession>A0A8B6DKN2</accession>
<feature type="domain" description="Death" evidence="2">
    <location>
        <begin position="713"/>
        <end position="782"/>
    </location>
</feature>
<evidence type="ECO:0000256" key="1">
    <source>
        <dbReference type="SAM" id="MobiDB-lite"/>
    </source>
</evidence>
<dbReference type="Proteomes" id="UP000596742">
    <property type="component" value="Unassembled WGS sequence"/>
</dbReference>
<name>A0A8B6DKN2_MYTGA</name>
<dbReference type="PANTHER" id="PTHR47679">
    <property type="entry name" value="PROTEIN TORNADO 1"/>
    <property type="match status" value="1"/>
</dbReference>
<evidence type="ECO:0000313" key="4">
    <source>
        <dbReference type="Proteomes" id="UP000596742"/>
    </source>
</evidence>
<dbReference type="InterPro" id="IPR000488">
    <property type="entry name" value="Death_dom"/>
</dbReference>
<dbReference type="Gene3D" id="1.10.533.10">
    <property type="entry name" value="Death Domain, Fas"/>
    <property type="match status" value="2"/>
</dbReference>
<dbReference type="OrthoDB" id="10348114at2759"/>
<protein>
    <recommendedName>
        <fullName evidence="2">Death domain-containing protein</fullName>
    </recommendedName>
</protein>
<evidence type="ECO:0000259" key="2">
    <source>
        <dbReference type="PROSITE" id="PS50017"/>
    </source>
</evidence>
<proteinExistence type="predicted"/>
<sequence>MKGEVQDASIQNFRKIGNPSPGRPKLPPKPDLKTLKAFQKRPVYTAHSIQQDILDKIKRGSYVMNIAPSDLVDFGGQKSFDMTHQLFIQHKGTFILMFDGRKGLNTELEEYPQGNVTAGSILEHWINSVLTYCNKSDDKMPRIIFAATHGDMFTEEEKEELSLLFQGELTKMFSSHKLHNHIAYEKVFFINATDATDLNIDRLQHTLVDIAFEQSTWGQRMPIVWVPLDLQISDLRLNGLKIITKKRLLEINKSNREFALTERRVEDFLLVQHSIGKLLYFDEPSLRDFIVIQPSAMVNILRAFITDKMFWPEEECNRNILENLASTGVLKKTDLFSLWSQPAFADILTDDKTKEYTVHMLLHLDILVEPKRYSEKDIASELFLVPCMVKEKIPQKLQKTEADQNTICIAYHLKDTVVPSALSFKLIGAAISIWPLKVIDNRFCLYFQAAIMDANDQNELLIYVEGQRIVACLRNKVSKQLISPDLATTTQECLTLALERILQFYRRSFGKKDSGTNSDLMEVELGEICNGETCLIPLIDAKKLQHWCCGSRKEHETKIPLNWVYDKNQDHCDPKCQGLKSETLVLRPNDQHFVQLARTIGIEDFREFFIHLGMTTSDFENLNFRYFSNPMDIILMGLFDWRDKTESDKAMASFEDLQKALSAIKRQHYLCQVIREDHSLVEIAQNRLQVSPPDHVIKMLTDKKLIGDCVVHLGVELGLSIGNIKETMHNYPRDLYGQINNLLVKWTDWEKSNRSKPTIYRLMVALKRIKAAEALAFVKSTYDVK</sequence>
<dbReference type="AlphaFoldDB" id="A0A8B6DKN2"/>
<dbReference type="InterPro" id="IPR027417">
    <property type="entry name" value="P-loop_NTPase"/>
</dbReference>
<gene>
    <name evidence="3" type="ORF">MGAL_10B014450</name>
</gene>
<dbReference type="SUPFAM" id="SSF47986">
    <property type="entry name" value="DEATH domain"/>
    <property type="match status" value="2"/>
</dbReference>
<dbReference type="Gene3D" id="3.40.50.300">
    <property type="entry name" value="P-loop containing nucleotide triphosphate hydrolases"/>
    <property type="match status" value="1"/>
</dbReference>
<organism evidence="3 4">
    <name type="scientific">Mytilus galloprovincialis</name>
    <name type="common">Mediterranean mussel</name>
    <dbReference type="NCBI Taxonomy" id="29158"/>
    <lineage>
        <taxon>Eukaryota</taxon>
        <taxon>Metazoa</taxon>
        <taxon>Spiralia</taxon>
        <taxon>Lophotrochozoa</taxon>
        <taxon>Mollusca</taxon>
        <taxon>Bivalvia</taxon>
        <taxon>Autobranchia</taxon>
        <taxon>Pteriomorphia</taxon>
        <taxon>Mytilida</taxon>
        <taxon>Mytiloidea</taxon>
        <taxon>Mytilidae</taxon>
        <taxon>Mytilinae</taxon>
        <taxon>Mytilus</taxon>
    </lineage>
</organism>
<dbReference type="InterPro" id="IPR011029">
    <property type="entry name" value="DEATH-like_dom_sf"/>
</dbReference>
<comment type="caution">
    <text evidence="3">The sequence shown here is derived from an EMBL/GenBank/DDBJ whole genome shotgun (WGS) entry which is preliminary data.</text>
</comment>
<evidence type="ECO:0000313" key="3">
    <source>
        <dbReference type="EMBL" id="VDI20493.1"/>
    </source>
</evidence>
<dbReference type="PANTHER" id="PTHR47679:SF2">
    <property type="entry name" value="C-TERMINAL OF ROC (COR) DOMAIN-CONTAINING PROTEIN"/>
    <property type="match status" value="1"/>
</dbReference>